<name>A0A6J6C6X4_9ZZZZ</name>
<dbReference type="InterPro" id="IPR004131">
    <property type="entry name" value="PPase-energised_H-pump"/>
</dbReference>
<evidence type="ECO:0000256" key="5">
    <source>
        <dbReference type="ARBA" id="ARBA00022967"/>
    </source>
</evidence>
<keyword evidence="2" id="KW-0813">Transport</keyword>
<keyword evidence="4" id="KW-0460">Magnesium</keyword>
<dbReference type="GO" id="GO:0012505">
    <property type="term" value="C:endomembrane system"/>
    <property type="evidence" value="ECO:0007669"/>
    <property type="project" value="UniProtKB-SubCell"/>
</dbReference>
<protein>
    <submittedName>
        <fullName evidence="10">Unannotated protein</fullName>
    </submittedName>
</protein>
<dbReference type="GO" id="GO:0009678">
    <property type="term" value="F:diphosphate hydrolysis-driven proton transmembrane transporter activity"/>
    <property type="evidence" value="ECO:0007669"/>
    <property type="project" value="InterPro"/>
</dbReference>
<evidence type="ECO:0000313" key="10">
    <source>
        <dbReference type="EMBL" id="CAB4546747.1"/>
    </source>
</evidence>
<dbReference type="GO" id="GO:0016020">
    <property type="term" value="C:membrane"/>
    <property type="evidence" value="ECO:0007669"/>
    <property type="project" value="InterPro"/>
</dbReference>
<evidence type="ECO:0000256" key="9">
    <source>
        <dbReference type="SAM" id="Phobius"/>
    </source>
</evidence>
<keyword evidence="6 9" id="KW-1133">Transmembrane helix</keyword>
<gene>
    <name evidence="10" type="ORF">UFOPK1446_00760</name>
</gene>
<evidence type="ECO:0000256" key="7">
    <source>
        <dbReference type="ARBA" id="ARBA00023065"/>
    </source>
</evidence>
<keyword evidence="7" id="KW-0406">Ion transport</keyword>
<keyword evidence="8 9" id="KW-0472">Membrane</keyword>
<keyword evidence="5" id="KW-1278">Translocase</keyword>
<evidence type="ECO:0000256" key="1">
    <source>
        <dbReference type="ARBA" id="ARBA00004127"/>
    </source>
</evidence>
<evidence type="ECO:0000256" key="2">
    <source>
        <dbReference type="ARBA" id="ARBA00022448"/>
    </source>
</evidence>
<accession>A0A6J6C6X4</accession>
<dbReference type="EMBL" id="CAEZSO010000145">
    <property type="protein sequence ID" value="CAB4546747.1"/>
    <property type="molecule type" value="Genomic_DNA"/>
</dbReference>
<feature type="transmembrane region" description="Helical" evidence="9">
    <location>
        <begin position="59"/>
        <end position="77"/>
    </location>
</feature>
<dbReference type="AlphaFoldDB" id="A0A6J6C6X4"/>
<sequence length="127" mass="12999">MAVFLSNSGGAWDNAKKYVEDGNFGGKGSPAHEATIIGDTVGDPFKDTAGPSINPLLKVMNLVALLIAPAVVALSIGSGADASFRYIIAAIALIVIVAAVFVSKRRSIAVSDNPEAGLDNEESDALV</sequence>
<dbReference type="PANTHER" id="PTHR31998">
    <property type="entry name" value="K(+)-INSENSITIVE PYROPHOSPHATE-ENERGIZED PROTON PUMP"/>
    <property type="match status" value="1"/>
</dbReference>
<comment type="subcellular location">
    <subcellularLocation>
        <location evidence="1">Endomembrane system</location>
        <topology evidence="1">Multi-pass membrane protein</topology>
    </subcellularLocation>
</comment>
<keyword evidence="3 9" id="KW-0812">Transmembrane</keyword>
<reference evidence="10" key="1">
    <citation type="submission" date="2020-05" db="EMBL/GenBank/DDBJ databases">
        <authorList>
            <person name="Chiriac C."/>
            <person name="Salcher M."/>
            <person name="Ghai R."/>
            <person name="Kavagutti S V."/>
        </authorList>
    </citation>
    <scope>NUCLEOTIDE SEQUENCE</scope>
</reference>
<feature type="transmembrane region" description="Helical" evidence="9">
    <location>
        <begin position="83"/>
        <end position="102"/>
    </location>
</feature>
<dbReference type="Pfam" id="PF03030">
    <property type="entry name" value="H_PPase"/>
    <property type="match status" value="1"/>
</dbReference>
<evidence type="ECO:0000256" key="6">
    <source>
        <dbReference type="ARBA" id="ARBA00022989"/>
    </source>
</evidence>
<evidence type="ECO:0000256" key="8">
    <source>
        <dbReference type="ARBA" id="ARBA00023136"/>
    </source>
</evidence>
<organism evidence="10">
    <name type="scientific">freshwater metagenome</name>
    <dbReference type="NCBI Taxonomy" id="449393"/>
    <lineage>
        <taxon>unclassified sequences</taxon>
        <taxon>metagenomes</taxon>
        <taxon>ecological metagenomes</taxon>
    </lineage>
</organism>
<evidence type="ECO:0000256" key="3">
    <source>
        <dbReference type="ARBA" id="ARBA00022692"/>
    </source>
</evidence>
<proteinExistence type="predicted"/>
<evidence type="ECO:0000256" key="4">
    <source>
        <dbReference type="ARBA" id="ARBA00022842"/>
    </source>
</evidence>
<dbReference type="GO" id="GO:0004427">
    <property type="term" value="F:inorganic diphosphate phosphatase activity"/>
    <property type="evidence" value="ECO:0007669"/>
    <property type="project" value="InterPro"/>
</dbReference>